<comment type="similarity">
    <text evidence="1 7">Belongs to the N-acetylmuramoyl-L-alanine amidase 2 family.</text>
</comment>
<evidence type="ECO:0000256" key="7">
    <source>
        <dbReference type="PIRNR" id="PIRNR037945"/>
    </source>
</evidence>
<reference evidence="8 9" key="1">
    <citation type="journal article" date="2011" name="Cell">
        <title>The monarch butterfly genome yields insights into long-distance migration.</title>
        <authorList>
            <person name="Zhan S."/>
            <person name="Merlin C."/>
            <person name="Boore J.L."/>
            <person name="Reppert S.M."/>
        </authorList>
    </citation>
    <scope>NUCLEOTIDE SEQUENCE [LARGE SCALE GENOMIC DNA]</scope>
    <source>
        <strain evidence="8">F-2</strain>
    </source>
</reference>
<name>A0A212ESF3_DANPL</name>
<dbReference type="InterPro" id="IPR036505">
    <property type="entry name" value="Amidase/PGRP_sf"/>
</dbReference>
<keyword evidence="4" id="KW-0732">Signal</keyword>
<evidence type="ECO:0000313" key="8">
    <source>
        <dbReference type="EMBL" id="OWR44425.1"/>
    </source>
</evidence>
<dbReference type="EMBL" id="AGBW02012798">
    <property type="protein sequence ID" value="OWR44425.1"/>
    <property type="molecule type" value="Genomic_DNA"/>
</dbReference>
<dbReference type="STRING" id="278856.A0A212ESF3"/>
<dbReference type="Pfam" id="PF01510">
    <property type="entry name" value="Amidase_2"/>
    <property type="match status" value="1"/>
</dbReference>
<evidence type="ECO:0000313" key="9">
    <source>
        <dbReference type="Proteomes" id="UP000007151"/>
    </source>
</evidence>
<dbReference type="GO" id="GO:0045087">
    <property type="term" value="P:innate immune response"/>
    <property type="evidence" value="ECO:0007669"/>
    <property type="project" value="UniProtKB-KW"/>
</dbReference>
<dbReference type="PANTHER" id="PTHR11022:SF74">
    <property type="entry name" value="PEPTIDOGLYCAN-RECOGNITION PROTEIN SA"/>
    <property type="match status" value="1"/>
</dbReference>
<dbReference type="SMART" id="SM00701">
    <property type="entry name" value="PGRP"/>
    <property type="match status" value="1"/>
</dbReference>
<dbReference type="AlphaFoldDB" id="A0A212ESF3"/>
<comment type="subunit">
    <text evidence="2">Monomer.</text>
</comment>
<dbReference type="CDD" id="cd06583">
    <property type="entry name" value="PGRP"/>
    <property type="match status" value="1"/>
</dbReference>
<keyword evidence="5 7" id="KW-0391">Immunity</keyword>
<comment type="caution">
    <text evidence="8">The sequence shown here is derived from an EMBL/GenBank/DDBJ whole genome shotgun (WGS) entry which is preliminary data.</text>
</comment>
<dbReference type="GO" id="GO:0042834">
    <property type="term" value="F:peptidoglycan binding"/>
    <property type="evidence" value="ECO:0007669"/>
    <property type="project" value="InterPro"/>
</dbReference>
<accession>A0A212ESF3</accession>
<dbReference type="Gene3D" id="3.40.80.10">
    <property type="entry name" value="Peptidoglycan recognition protein-like"/>
    <property type="match status" value="1"/>
</dbReference>
<evidence type="ECO:0000256" key="4">
    <source>
        <dbReference type="ARBA" id="ARBA00022729"/>
    </source>
</evidence>
<sequence>MLFLWVFAAIFSLVSSDCNVVPIEEWSGSNSNRVEKLPKPVNLVIIQHTVTTQCFTDTDCNKIINVIRNYHLNDRGFTDIAMSFLVGGNGKIYEGAGWHVGSHTRGYNNRSISLSFIGDFRTKLPSTEALQAAIDFLNCAFYKNYLTMDYSLVGTQQLIPTLSPGEKLQSLIKTWPHWKEDVSQL</sequence>
<keyword evidence="3 7" id="KW-0399">Innate immunity</keyword>
<evidence type="ECO:0000256" key="5">
    <source>
        <dbReference type="ARBA" id="ARBA00022859"/>
    </source>
</evidence>
<evidence type="ECO:0000256" key="3">
    <source>
        <dbReference type="ARBA" id="ARBA00022588"/>
    </source>
</evidence>
<organism evidence="8 9">
    <name type="scientific">Danaus plexippus plexippus</name>
    <dbReference type="NCBI Taxonomy" id="278856"/>
    <lineage>
        <taxon>Eukaryota</taxon>
        <taxon>Metazoa</taxon>
        <taxon>Ecdysozoa</taxon>
        <taxon>Arthropoda</taxon>
        <taxon>Hexapoda</taxon>
        <taxon>Insecta</taxon>
        <taxon>Pterygota</taxon>
        <taxon>Neoptera</taxon>
        <taxon>Endopterygota</taxon>
        <taxon>Lepidoptera</taxon>
        <taxon>Glossata</taxon>
        <taxon>Ditrysia</taxon>
        <taxon>Papilionoidea</taxon>
        <taxon>Nymphalidae</taxon>
        <taxon>Danainae</taxon>
        <taxon>Danaini</taxon>
        <taxon>Danaina</taxon>
        <taxon>Danaus</taxon>
        <taxon>Danaus</taxon>
    </lineage>
</organism>
<dbReference type="GO" id="GO:0008270">
    <property type="term" value="F:zinc ion binding"/>
    <property type="evidence" value="ECO:0007669"/>
    <property type="project" value="InterPro"/>
</dbReference>
<dbReference type="InterPro" id="IPR017331">
    <property type="entry name" value="Peptidoglycan_recognition"/>
</dbReference>
<keyword evidence="6" id="KW-1015">Disulfide bond</keyword>
<dbReference type="OrthoDB" id="10001926at2759"/>
<dbReference type="eggNOG" id="ENOG502S2KY">
    <property type="taxonomic scope" value="Eukaryota"/>
</dbReference>
<dbReference type="FunCoup" id="A0A212ESF3">
    <property type="interactions" value="39"/>
</dbReference>
<dbReference type="InterPro" id="IPR015510">
    <property type="entry name" value="PGRP"/>
</dbReference>
<proteinExistence type="inferred from homology"/>
<evidence type="ECO:0000256" key="6">
    <source>
        <dbReference type="ARBA" id="ARBA00023157"/>
    </source>
</evidence>
<evidence type="ECO:0000256" key="2">
    <source>
        <dbReference type="ARBA" id="ARBA00011245"/>
    </source>
</evidence>
<dbReference type="GO" id="GO:0008745">
    <property type="term" value="F:N-acetylmuramoyl-L-alanine amidase activity"/>
    <property type="evidence" value="ECO:0007669"/>
    <property type="project" value="InterPro"/>
</dbReference>
<dbReference type="GO" id="GO:0009253">
    <property type="term" value="P:peptidoglycan catabolic process"/>
    <property type="evidence" value="ECO:0007669"/>
    <property type="project" value="InterPro"/>
</dbReference>
<dbReference type="PANTHER" id="PTHR11022">
    <property type="entry name" value="PEPTIDOGLYCAN RECOGNITION PROTEIN"/>
    <property type="match status" value="1"/>
</dbReference>
<dbReference type="SMART" id="SM00644">
    <property type="entry name" value="Ami_2"/>
    <property type="match status" value="1"/>
</dbReference>
<dbReference type="PIRSF" id="PIRSF037945">
    <property type="entry name" value="PGRPs"/>
    <property type="match status" value="1"/>
</dbReference>
<dbReference type="FunFam" id="3.40.80.10:FF:000001">
    <property type="entry name" value="Peptidoglycan recognition protein 1"/>
    <property type="match status" value="1"/>
</dbReference>
<evidence type="ECO:0000256" key="1">
    <source>
        <dbReference type="ARBA" id="ARBA00007553"/>
    </source>
</evidence>
<dbReference type="InterPro" id="IPR002502">
    <property type="entry name" value="Amidase_domain"/>
</dbReference>
<dbReference type="SUPFAM" id="SSF55846">
    <property type="entry name" value="N-acetylmuramoyl-L-alanine amidase-like"/>
    <property type="match status" value="1"/>
</dbReference>
<gene>
    <name evidence="8" type="ORF">KGM_209813</name>
</gene>
<keyword evidence="9" id="KW-1185">Reference proteome</keyword>
<dbReference type="KEGG" id="dpl:KGM_209813"/>
<protein>
    <recommendedName>
        <fullName evidence="7">Peptidoglycan-recognition protein</fullName>
    </recommendedName>
</protein>
<dbReference type="Proteomes" id="UP000007151">
    <property type="component" value="Unassembled WGS sequence"/>
</dbReference>
<dbReference type="InterPro" id="IPR006619">
    <property type="entry name" value="PGRP_domain_met/bac"/>
</dbReference>